<dbReference type="InterPro" id="IPR014016">
    <property type="entry name" value="UvrD-like_ATP-bd"/>
</dbReference>
<evidence type="ECO:0000256" key="2">
    <source>
        <dbReference type="ARBA" id="ARBA00022801"/>
    </source>
</evidence>
<feature type="binding site" evidence="9">
    <location>
        <begin position="22"/>
        <end position="29"/>
    </location>
    <ligand>
        <name>ATP</name>
        <dbReference type="ChEBI" id="CHEBI:30616"/>
    </ligand>
</feature>
<evidence type="ECO:0000313" key="11">
    <source>
        <dbReference type="EMBL" id="RML43650.1"/>
    </source>
</evidence>
<evidence type="ECO:0000256" key="7">
    <source>
        <dbReference type="ARBA" id="ARBA00034808"/>
    </source>
</evidence>
<evidence type="ECO:0000313" key="12">
    <source>
        <dbReference type="Proteomes" id="UP000280292"/>
    </source>
</evidence>
<dbReference type="GO" id="GO:0031297">
    <property type="term" value="P:replication fork processing"/>
    <property type="evidence" value="ECO:0007669"/>
    <property type="project" value="TreeGrafter"/>
</dbReference>
<dbReference type="InterPro" id="IPR000212">
    <property type="entry name" value="DNA_helicase_UvrD/REP"/>
</dbReference>
<dbReference type="Pfam" id="PF13361">
    <property type="entry name" value="UvrD_C"/>
    <property type="match status" value="1"/>
</dbReference>
<dbReference type="InterPro" id="IPR014017">
    <property type="entry name" value="DNA_helicase_UvrD-like_C"/>
</dbReference>
<dbReference type="Pfam" id="PF00580">
    <property type="entry name" value="UvrD-helicase"/>
    <property type="match status" value="1"/>
</dbReference>
<dbReference type="GO" id="GO:0016887">
    <property type="term" value="F:ATP hydrolysis activity"/>
    <property type="evidence" value="ECO:0007669"/>
    <property type="project" value="RHEA"/>
</dbReference>
<evidence type="ECO:0000259" key="10">
    <source>
        <dbReference type="PROSITE" id="PS51198"/>
    </source>
</evidence>
<dbReference type="EMBL" id="RBNR01000168">
    <property type="protein sequence ID" value="RML43650.1"/>
    <property type="molecule type" value="Genomic_DNA"/>
</dbReference>
<dbReference type="EC" id="5.6.2.4" evidence="7"/>
<evidence type="ECO:0000256" key="8">
    <source>
        <dbReference type="ARBA" id="ARBA00048988"/>
    </source>
</evidence>
<keyword evidence="2 9" id="KW-0378">Hydrolase</keyword>
<dbReference type="GO" id="GO:0043138">
    <property type="term" value="F:3'-5' DNA helicase activity"/>
    <property type="evidence" value="ECO:0007669"/>
    <property type="project" value="UniProtKB-EC"/>
</dbReference>
<comment type="catalytic activity">
    <reaction evidence="6">
        <text>Couples ATP hydrolysis with the unwinding of duplex DNA by translocating in the 3'-5' direction.</text>
        <dbReference type="EC" id="5.6.2.4"/>
    </reaction>
</comment>
<proteinExistence type="predicted"/>
<dbReference type="PANTHER" id="PTHR11070">
    <property type="entry name" value="UVRD / RECB / PCRA DNA HELICASE FAMILY MEMBER"/>
    <property type="match status" value="1"/>
</dbReference>
<keyword evidence="5" id="KW-0413">Isomerase</keyword>
<evidence type="ECO:0000256" key="6">
    <source>
        <dbReference type="ARBA" id="ARBA00034617"/>
    </source>
</evidence>
<gene>
    <name evidence="11" type="ORF">ALQ95_01000</name>
</gene>
<keyword evidence="4 9" id="KW-0067">ATP-binding</keyword>
<dbReference type="PROSITE" id="PS51198">
    <property type="entry name" value="UVRD_HELICASE_ATP_BIND"/>
    <property type="match status" value="1"/>
</dbReference>
<comment type="catalytic activity">
    <reaction evidence="8">
        <text>ATP + H2O = ADP + phosphate + H(+)</text>
        <dbReference type="Rhea" id="RHEA:13065"/>
        <dbReference type="ChEBI" id="CHEBI:15377"/>
        <dbReference type="ChEBI" id="CHEBI:15378"/>
        <dbReference type="ChEBI" id="CHEBI:30616"/>
        <dbReference type="ChEBI" id="CHEBI:43474"/>
        <dbReference type="ChEBI" id="CHEBI:456216"/>
        <dbReference type="EC" id="5.6.2.4"/>
    </reaction>
</comment>
<evidence type="ECO:0000256" key="3">
    <source>
        <dbReference type="ARBA" id="ARBA00022806"/>
    </source>
</evidence>
<dbReference type="GO" id="GO:0003677">
    <property type="term" value="F:DNA binding"/>
    <property type="evidence" value="ECO:0007669"/>
    <property type="project" value="InterPro"/>
</dbReference>
<dbReference type="Proteomes" id="UP000280292">
    <property type="component" value="Unassembled WGS sequence"/>
</dbReference>
<dbReference type="GO" id="GO:0005524">
    <property type="term" value="F:ATP binding"/>
    <property type="evidence" value="ECO:0007669"/>
    <property type="project" value="UniProtKB-UniRule"/>
</dbReference>
<evidence type="ECO:0000256" key="9">
    <source>
        <dbReference type="PROSITE-ProRule" id="PRU00560"/>
    </source>
</evidence>
<keyword evidence="1 9" id="KW-0547">Nucleotide-binding</keyword>
<reference evidence="11 12" key="1">
    <citation type="submission" date="2018-08" db="EMBL/GenBank/DDBJ databases">
        <title>Recombination of ecologically and evolutionarily significant loci maintains genetic cohesion in the Pseudomonas syringae species complex.</title>
        <authorList>
            <person name="Dillon M."/>
            <person name="Thakur S."/>
            <person name="Almeida R.N.D."/>
            <person name="Weir B.S."/>
            <person name="Guttman D.S."/>
        </authorList>
    </citation>
    <scope>NUCLEOTIDE SEQUENCE [LARGE SCALE GENOMIC DNA]</scope>
    <source>
        <strain evidence="11 12">ICMP 3883</strain>
    </source>
</reference>
<dbReference type="InterPro" id="IPR027417">
    <property type="entry name" value="P-loop_NTPase"/>
</dbReference>
<dbReference type="AlphaFoldDB" id="A0A3M2VWK5"/>
<keyword evidence="3 9" id="KW-0347">Helicase</keyword>
<accession>A0A3M2VWK5</accession>
<sequence>MQWTEEQLPAIHSFAKKLLVQAFAGTGKTTTLVGYATHNSSVKMLYLCYNKAVEIAAKNRFPRNVTCKTAHGLAYAVYGSQYKHKQAGNLRLTDIARTINTQDWELAKDIVSTLNAFMASKDLELQEDHFVRFQSNRTLTSVQQHYMSKALNLTMVVWDKMVDINDRSVSMTHDGYLKLYQMSQPDLSQRFGAILLDEGQDVNPVIANLVQIQKITQVTVGDRHQQLYRFRGAVDALNSPAMRDAEKHFLTQSFRFGPAVAYVANVILSFKGEKIPLQGLGQPTLVKRALPDDLPHRTYLHRTVSGVIENALRLVNQNHRMQWIGGIDSYSLRDLEDLFYFSRHMNDQVQQRKLLNDYADYDQYVVIAKATQDPEMLRSIKIIENYPDLPQRIEQLRAASVTSELDATVTLSTAHRAKGLEWDFVGLYDDFSADPLSPDIDAGKRDDELNLLYVAVTRAMKILAVNSLVIDIMQRFKDMKQHSKPRYPVPSQPPTF</sequence>
<name>A0A3M2VWK5_PSESI</name>
<feature type="domain" description="UvrD-like helicase ATP-binding" evidence="10">
    <location>
        <begin position="1"/>
        <end position="257"/>
    </location>
</feature>
<organism evidence="11 12">
    <name type="scientific">Pseudomonas syringae pv. ribicola</name>
    <dbReference type="NCBI Taxonomy" id="55398"/>
    <lineage>
        <taxon>Bacteria</taxon>
        <taxon>Pseudomonadati</taxon>
        <taxon>Pseudomonadota</taxon>
        <taxon>Gammaproteobacteria</taxon>
        <taxon>Pseudomonadales</taxon>
        <taxon>Pseudomonadaceae</taxon>
        <taxon>Pseudomonas</taxon>
    </lineage>
</organism>
<evidence type="ECO:0000256" key="1">
    <source>
        <dbReference type="ARBA" id="ARBA00022741"/>
    </source>
</evidence>
<protein>
    <recommendedName>
        <fullName evidence="7">DNA 3'-5' helicase</fullName>
        <ecNumber evidence="7">5.6.2.4</ecNumber>
    </recommendedName>
</protein>
<dbReference type="GO" id="GO:0000724">
    <property type="term" value="P:double-strand break repair via homologous recombination"/>
    <property type="evidence" value="ECO:0007669"/>
    <property type="project" value="TreeGrafter"/>
</dbReference>
<evidence type="ECO:0000256" key="4">
    <source>
        <dbReference type="ARBA" id="ARBA00022840"/>
    </source>
</evidence>
<dbReference type="Gene3D" id="3.40.50.300">
    <property type="entry name" value="P-loop containing nucleotide triphosphate hydrolases"/>
    <property type="match status" value="2"/>
</dbReference>
<comment type="caution">
    <text evidence="11">The sequence shown here is derived from an EMBL/GenBank/DDBJ whole genome shotgun (WGS) entry which is preliminary data.</text>
</comment>
<dbReference type="PANTHER" id="PTHR11070:SF30">
    <property type="entry name" value="F-BOX DNA HELICASE 1"/>
    <property type="match status" value="1"/>
</dbReference>
<evidence type="ECO:0000256" key="5">
    <source>
        <dbReference type="ARBA" id="ARBA00023235"/>
    </source>
</evidence>
<dbReference type="SUPFAM" id="SSF52540">
    <property type="entry name" value="P-loop containing nucleoside triphosphate hydrolases"/>
    <property type="match status" value="1"/>
</dbReference>
<dbReference type="RefSeq" id="WP_122293083.1">
    <property type="nucleotide sequence ID" value="NZ_RBNR01000168.1"/>
</dbReference>